<accession>A0AAD1XMD3</accession>
<evidence type="ECO:0000313" key="2">
    <source>
        <dbReference type="Proteomes" id="UP001295684"/>
    </source>
</evidence>
<name>A0AAD1XMD3_EUPCR</name>
<dbReference type="EMBL" id="CAMPGE010016881">
    <property type="protein sequence ID" value="CAI2375406.1"/>
    <property type="molecule type" value="Genomic_DNA"/>
</dbReference>
<organism evidence="1 2">
    <name type="scientific">Euplotes crassus</name>
    <dbReference type="NCBI Taxonomy" id="5936"/>
    <lineage>
        <taxon>Eukaryota</taxon>
        <taxon>Sar</taxon>
        <taxon>Alveolata</taxon>
        <taxon>Ciliophora</taxon>
        <taxon>Intramacronucleata</taxon>
        <taxon>Spirotrichea</taxon>
        <taxon>Hypotrichia</taxon>
        <taxon>Euplotida</taxon>
        <taxon>Euplotidae</taxon>
        <taxon>Moneuplotes</taxon>
    </lineage>
</organism>
<reference evidence="1" key="1">
    <citation type="submission" date="2023-07" db="EMBL/GenBank/DDBJ databases">
        <authorList>
            <consortium name="AG Swart"/>
            <person name="Singh M."/>
            <person name="Singh A."/>
            <person name="Seah K."/>
            <person name="Emmerich C."/>
        </authorList>
    </citation>
    <scope>NUCLEOTIDE SEQUENCE</scope>
    <source>
        <strain evidence="1">DP1</strain>
    </source>
</reference>
<comment type="caution">
    <text evidence="1">The sequence shown here is derived from an EMBL/GenBank/DDBJ whole genome shotgun (WGS) entry which is preliminary data.</text>
</comment>
<sequence>MKKSDSILTYGNLGVIYIKAKSMSRISKTSQRNRSIKRMNSQKELCNNFKNPIPRRKLLTAQSKVRMFTSHNPSRKSVTASKLVRTKNIFDLESTDNPLKYRKRNDLHKYVDRIKKQHPKMQFEVPENPNYDMFDWISQNYKLSERMISINNSINLKRQSELKSRIKKTQKAMKKVDDYYDKIPEGISLQEYKQEFCRIKREMLEKAKRNKLSKAMALKTVRNYSRSNLLSPRTTSKSPI</sequence>
<proteinExistence type="predicted"/>
<evidence type="ECO:0000313" key="1">
    <source>
        <dbReference type="EMBL" id="CAI2375406.1"/>
    </source>
</evidence>
<dbReference type="AlphaFoldDB" id="A0AAD1XMD3"/>
<protein>
    <submittedName>
        <fullName evidence="1">Uncharacterized protein</fullName>
    </submittedName>
</protein>
<keyword evidence="2" id="KW-1185">Reference proteome</keyword>
<gene>
    <name evidence="1" type="ORF">ECRASSUSDP1_LOCUS16768</name>
</gene>
<dbReference type="Proteomes" id="UP001295684">
    <property type="component" value="Unassembled WGS sequence"/>
</dbReference>